<feature type="repeat" description="PPR" evidence="4">
    <location>
        <begin position="372"/>
        <end position="406"/>
    </location>
</feature>
<feature type="repeat" description="PPR" evidence="4">
    <location>
        <begin position="885"/>
        <end position="915"/>
    </location>
</feature>
<dbReference type="Proteomes" id="UP001140206">
    <property type="component" value="Chromosome 2"/>
</dbReference>
<feature type="repeat" description="PPR" evidence="4">
    <location>
        <begin position="747"/>
        <end position="781"/>
    </location>
</feature>
<keyword evidence="6" id="KW-1185">Reference proteome</keyword>
<dbReference type="Pfam" id="PF01535">
    <property type="entry name" value="PPR"/>
    <property type="match status" value="2"/>
</dbReference>
<evidence type="ECO:0000256" key="1">
    <source>
        <dbReference type="ARBA" id="ARBA00007626"/>
    </source>
</evidence>
<evidence type="ECO:0000256" key="3">
    <source>
        <dbReference type="ARBA" id="ARBA00022946"/>
    </source>
</evidence>
<dbReference type="EMBL" id="JAMFTS010000002">
    <property type="protein sequence ID" value="KAJ4790502.1"/>
    <property type="molecule type" value="Genomic_DNA"/>
</dbReference>
<feature type="repeat" description="PPR" evidence="4">
    <location>
        <begin position="302"/>
        <end position="336"/>
    </location>
</feature>
<comment type="similarity">
    <text evidence="1">Belongs to the PPR family. P subfamily.</text>
</comment>
<evidence type="ECO:0000256" key="4">
    <source>
        <dbReference type="PROSITE-ProRule" id="PRU00708"/>
    </source>
</evidence>
<dbReference type="Pfam" id="PF13041">
    <property type="entry name" value="PPR_2"/>
    <property type="match status" value="5"/>
</dbReference>
<dbReference type="PROSITE" id="PS51375">
    <property type="entry name" value="PPR"/>
    <property type="match status" value="16"/>
</dbReference>
<organism evidence="5 6">
    <name type="scientific">Rhynchospora pubera</name>
    <dbReference type="NCBI Taxonomy" id="906938"/>
    <lineage>
        <taxon>Eukaryota</taxon>
        <taxon>Viridiplantae</taxon>
        <taxon>Streptophyta</taxon>
        <taxon>Embryophyta</taxon>
        <taxon>Tracheophyta</taxon>
        <taxon>Spermatophyta</taxon>
        <taxon>Magnoliopsida</taxon>
        <taxon>Liliopsida</taxon>
        <taxon>Poales</taxon>
        <taxon>Cyperaceae</taxon>
        <taxon>Cyperoideae</taxon>
        <taxon>Rhynchosporeae</taxon>
        <taxon>Rhynchospora</taxon>
    </lineage>
</organism>
<dbReference type="Pfam" id="PF12854">
    <property type="entry name" value="PPR_1"/>
    <property type="match status" value="3"/>
</dbReference>
<dbReference type="InterPro" id="IPR011990">
    <property type="entry name" value="TPR-like_helical_dom_sf"/>
</dbReference>
<feature type="repeat" description="PPR" evidence="4">
    <location>
        <begin position="200"/>
        <end position="234"/>
    </location>
</feature>
<dbReference type="NCBIfam" id="TIGR00756">
    <property type="entry name" value="PPR"/>
    <property type="match status" value="16"/>
</dbReference>
<feature type="repeat" description="PPR" evidence="4">
    <location>
        <begin position="553"/>
        <end position="587"/>
    </location>
</feature>
<feature type="repeat" description="PPR" evidence="4">
    <location>
        <begin position="642"/>
        <end position="676"/>
    </location>
</feature>
<feature type="repeat" description="PPR" evidence="4">
    <location>
        <begin position="483"/>
        <end position="517"/>
    </location>
</feature>
<evidence type="ECO:0000313" key="6">
    <source>
        <dbReference type="Proteomes" id="UP001140206"/>
    </source>
</evidence>
<dbReference type="GO" id="GO:0003729">
    <property type="term" value="F:mRNA binding"/>
    <property type="evidence" value="ECO:0007669"/>
    <property type="project" value="TreeGrafter"/>
</dbReference>
<feature type="repeat" description="PPR" evidence="4">
    <location>
        <begin position="712"/>
        <end position="746"/>
    </location>
</feature>
<proteinExistence type="inferred from homology"/>
<dbReference type="PANTHER" id="PTHR47938:SF35">
    <property type="entry name" value="PENTATRICOPEPTIDE REPEAT-CONTAINING PROTEIN 4, MITOCHONDRIAL-RELATED"/>
    <property type="match status" value="1"/>
</dbReference>
<accession>A0AAV8FJU0</accession>
<feature type="repeat" description="PPR" evidence="4">
    <location>
        <begin position="782"/>
        <end position="816"/>
    </location>
</feature>
<name>A0AAV8FJU0_9POAL</name>
<sequence length="1000" mass="111716">MIRRTTGITFSHWTLYFSRFTLHTNNSFNCLFTATSSSSSSSSSPTEDLSGFADIDFDASVHPQKQPDTSLSAKDFAFLQEGTSKTALPPESASFHFSPESVLVSKVVKANRGFTFNNKTLKILRQFRERLNDSVVIEVITLVQNPELCIKFFTWAARQIGYVPKGPAYDALIERLGFDEKTRVSHEFLKEIGNDDHEVLDKLLNMLVRNCCHNGAWSEALEELARLKEFGFRPTKVTYYALIQVLSSAGQLDMAFAVHAEMSNSGFFLDKFTMGCFTHALCKAGRWVEALNLVEREDYKLDTVLCTNMISGLLEASLFEEAMSFLHRMRCNSCVPNVITYRTLLSGFLKKQQLGWCKRILNMMLNEGCSPNPGLFNSLMHAYCSSADYNYAYKLMQRMASYGCEPGYVIYNIFIGSICGSHGLPGPGLLDLSERAYDEMLEKGIVLNKINVVNFARCLCGAEKFEKAFGVIREIMKKGFIPDTSTYSHVIGFMCQSAKVEHALRLFDEMKQAGVSPDVYTYTILIDSFCKLGLTAQSRVWFDEMERNGCSPSVATYTSLIHAYLKSKQISEANLIFEGMLSRGCNPNVVTYTALIDGLCKAGETDKACQVYEKMFGNCDKGDVEFYFRGGNAESIEKIEPNVVTYGALVDGLCKAHKVTMARDLLNVMSSVGCEPNHMVYDALINGFCKADKLDDAHEVFVKMTQKGYLPNVYTYSTLIDKLFKDRRLDLALKVLAKMLESSCTPNVVTYTEMIDGLCKVGKTDEALKLFGMMQEKGCKPNVFTYTALIDGLGKAGKIDHGLKLFDEMQIKGCAPNSVTYRVLINHCCRFGLLDHAEQLLDEMKQTHWPRNVKAHKDVIHGFSKDFILSIGLVDEVVGSDSPPLAAAYGIVINSFCKAGRLDAALALYEEIKEAARLDFGTKRMYYSLIEALCLGFRVHKAFELYSDLIKLGQVPELGIFVCLVKGLVRVNLWDEALLLCYAVSAKGIILCEDKPFDGG</sequence>
<evidence type="ECO:0000256" key="2">
    <source>
        <dbReference type="ARBA" id="ARBA00022737"/>
    </source>
</evidence>
<dbReference type="AlphaFoldDB" id="A0AAV8FJU0"/>
<keyword evidence="2" id="KW-0677">Repeat</keyword>
<dbReference type="Pfam" id="PF13812">
    <property type="entry name" value="PPR_3"/>
    <property type="match status" value="1"/>
</dbReference>
<feature type="repeat" description="PPR" evidence="4">
    <location>
        <begin position="337"/>
        <end position="371"/>
    </location>
</feature>
<feature type="repeat" description="PPR" evidence="4">
    <location>
        <begin position="817"/>
        <end position="851"/>
    </location>
</feature>
<dbReference type="Gene3D" id="1.25.40.10">
    <property type="entry name" value="Tetratricopeptide repeat domain"/>
    <property type="match status" value="8"/>
</dbReference>
<comment type="caution">
    <text evidence="5">The sequence shown here is derived from an EMBL/GenBank/DDBJ whole genome shotgun (WGS) entry which is preliminary data.</text>
</comment>
<protein>
    <submittedName>
        <fullName evidence="5">Tetratricopeptide repeat (TPR)-like superfamily protein</fullName>
    </submittedName>
</protein>
<evidence type="ECO:0000313" key="5">
    <source>
        <dbReference type="EMBL" id="KAJ4790502.1"/>
    </source>
</evidence>
<reference evidence="5" key="1">
    <citation type="submission" date="2022-08" db="EMBL/GenBank/DDBJ databases">
        <authorList>
            <person name="Marques A."/>
        </authorList>
    </citation>
    <scope>NUCLEOTIDE SEQUENCE</scope>
    <source>
        <strain evidence="5">RhyPub2mFocal</strain>
        <tissue evidence="5">Leaves</tissue>
    </source>
</reference>
<dbReference type="PANTHER" id="PTHR47938">
    <property type="entry name" value="RESPIRATORY COMPLEX I CHAPERONE (CIA84), PUTATIVE (AFU_ORTHOLOGUE AFUA_2G06020)-RELATED"/>
    <property type="match status" value="1"/>
</dbReference>
<feature type="repeat" description="PPR" evidence="4">
    <location>
        <begin position="677"/>
        <end position="711"/>
    </location>
</feature>
<gene>
    <name evidence="5" type="ORF">LUZ62_041748</name>
</gene>
<feature type="repeat" description="PPR" evidence="4">
    <location>
        <begin position="588"/>
        <end position="618"/>
    </location>
</feature>
<dbReference type="InterPro" id="IPR002885">
    <property type="entry name" value="PPR_rpt"/>
</dbReference>
<feature type="repeat" description="PPR" evidence="4">
    <location>
        <begin position="235"/>
        <end position="269"/>
    </location>
</feature>
<feature type="repeat" description="PPR" evidence="4">
    <location>
        <begin position="518"/>
        <end position="552"/>
    </location>
</feature>
<keyword evidence="3" id="KW-0809">Transit peptide</keyword>